<organism evidence="1">
    <name type="scientific">Brassica napus</name>
    <name type="common">Rape</name>
    <dbReference type="NCBI Taxonomy" id="3708"/>
    <lineage>
        <taxon>Eukaryota</taxon>
        <taxon>Viridiplantae</taxon>
        <taxon>Streptophyta</taxon>
        <taxon>Embryophyta</taxon>
        <taxon>Tracheophyta</taxon>
        <taxon>Spermatophyta</taxon>
        <taxon>Magnoliopsida</taxon>
        <taxon>eudicotyledons</taxon>
        <taxon>Gunneridae</taxon>
        <taxon>Pentapetalae</taxon>
        <taxon>rosids</taxon>
        <taxon>malvids</taxon>
        <taxon>Brassicales</taxon>
        <taxon>Brassicaceae</taxon>
        <taxon>Brassiceae</taxon>
        <taxon>Brassica</taxon>
    </lineage>
</organism>
<reference evidence="1" key="1">
    <citation type="submission" date="2021-01" db="EMBL/GenBank/DDBJ databases">
        <authorList>
            <consortium name="Genoscope - CEA"/>
            <person name="William W."/>
        </authorList>
    </citation>
    <scope>NUCLEOTIDE SEQUENCE</scope>
</reference>
<dbReference type="EMBL" id="HG994372">
    <property type="protein sequence ID" value="CAF2110512.1"/>
    <property type="molecule type" value="Genomic_DNA"/>
</dbReference>
<proteinExistence type="predicted"/>
<evidence type="ECO:0000313" key="1">
    <source>
        <dbReference type="EMBL" id="CAF2110512.1"/>
    </source>
</evidence>
<sequence>MYNDTTVYSWWFNGYLRHYLKLKDAEEKHHYPRSCSGKEKALLRLLPARERGLEVLGAQIKGCLVGTFDYVDATEPLTVIISPNNKKSMNETPASPIAQPSIETLVFTPNQTQELYAQNIEVFK</sequence>
<name>A0A816ULB3_BRANA</name>
<dbReference type="AlphaFoldDB" id="A0A816ULB3"/>
<gene>
    <name evidence="1" type="ORF">DARMORV10_C08P24170.1</name>
</gene>
<accession>A0A816ULB3</accession>
<protein>
    <submittedName>
        <fullName evidence="1">(rape) hypothetical protein</fullName>
    </submittedName>
</protein>
<dbReference type="Proteomes" id="UP001295469">
    <property type="component" value="Chromosome C08"/>
</dbReference>